<keyword evidence="1" id="KW-1133">Transmembrane helix</keyword>
<feature type="transmembrane region" description="Helical" evidence="1">
    <location>
        <begin position="196"/>
        <end position="217"/>
    </location>
</feature>
<evidence type="ECO:0000259" key="2">
    <source>
        <dbReference type="Pfam" id="PF20152"/>
    </source>
</evidence>
<comment type="caution">
    <text evidence="3">The sequence shown here is derived from an EMBL/GenBank/DDBJ whole genome shotgun (WGS) entry which is preliminary data.</text>
</comment>
<feature type="transmembrane region" description="Helical" evidence="1">
    <location>
        <begin position="155"/>
        <end position="176"/>
    </location>
</feature>
<dbReference type="AlphaFoldDB" id="A0AA39UDQ9"/>
<feature type="transmembrane region" description="Helical" evidence="1">
    <location>
        <begin position="265"/>
        <end position="285"/>
    </location>
</feature>
<sequence length="330" mass="36629">MALCGEYKGICPLKTLSATPSFFNLVSSSMSSQTPVEVPSLGTTLGALYIGAAIATILFGITNTQVAKYYKKYPDDWWIFRYSVGTLWIFDALHVALSTHVIYHYLIDSFGDYDELFQVIWSFKLQLLVEMLVVVGVQGIYIIRIWKLGRYFHRILPWIVSLTFLVALGNGIFSVYTAYVVSNFKALPGIELSMGIVTAIPLFSDFVIALSMCYYLHKSRQASGFSKSSDMLLGMMRLGVISGLATSTCSLLMLITYLARPNTLIFSSIGLILPKLYMNSLLAMLNARKPRTNGGSSESKAIDLPYHNSGNELAHVSITMERTVCLDHAK</sequence>
<dbReference type="Pfam" id="PF20152">
    <property type="entry name" value="DUF6534"/>
    <property type="match status" value="1"/>
</dbReference>
<dbReference type="PANTHER" id="PTHR40465">
    <property type="entry name" value="CHROMOSOME 1, WHOLE GENOME SHOTGUN SEQUENCE"/>
    <property type="match status" value="1"/>
</dbReference>
<name>A0AA39UDQ9_9AGAR</name>
<evidence type="ECO:0000313" key="3">
    <source>
        <dbReference type="EMBL" id="KAK0474945.1"/>
    </source>
</evidence>
<protein>
    <recommendedName>
        <fullName evidence="2">DUF6534 domain-containing protein</fullName>
    </recommendedName>
</protein>
<dbReference type="PANTHER" id="PTHR40465:SF1">
    <property type="entry name" value="DUF6534 DOMAIN-CONTAINING PROTEIN"/>
    <property type="match status" value="1"/>
</dbReference>
<dbReference type="InterPro" id="IPR045339">
    <property type="entry name" value="DUF6534"/>
</dbReference>
<feature type="transmembrane region" description="Helical" evidence="1">
    <location>
        <begin position="40"/>
        <end position="61"/>
    </location>
</feature>
<evidence type="ECO:0000313" key="4">
    <source>
        <dbReference type="Proteomes" id="UP001175227"/>
    </source>
</evidence>
<keyword evidence="4" id="KW-1185">Reference proteome</keyword>
<feature type="transmembrane region" description="Helical" evidence="1">
    <location>
        <begin position="123"/>
        <end position="143"/>
    </location>
</feature>
<feature type="domain" description="DUF6534" evidence="2">
    <location>
        <begin position="203"/>
        <end position="289"/>
    </location>
</feature>
<keyword evidence="1" id="KW-0812">Transmembrane</keyword>
<proteinExistence type="predicted"/>
<keyword evidence="1" id="KW-0472">Membrane</keyword>
<feature type="transmembrane region" description="Helical" evidence="1">
    <location>
        <begin position="82"/>
        <end position="103"/>
    </location>
</feature>
<organism evidence="3 4">
    <name type="scientific">Armillaria novae-zelandiae</name>
    <dbReference type="NCBI Taxonomy" id="153914"/>
    <lineage>
        <taxon>Eukaryota</taxon>
        <taxon>Fungi</taxon>
        <taxon>Dikarya</taxon>
        <taxon>Basidiomycota</taxon>
        <taxon>Agaricomycotina</taxon>
        <taxon>Agaricomycetes</taxon>
        <taxon>Agaricomycetidae</taxon>
        <taxon>Agaricales</taxon>
        <taxon>Marasmiineae</taxon>
        <taxon>Physalacriaceae</taxon>
        <taxon>Armillaria</taxon>
    </lineage>
</organism>
<dbReference type="EMBL" id="JAUEPR010000025">
    <property type="protein sequence ID" value="KAK0474945.1"/>
    <property type="molecule type" value="Genomic_DNA"/>
</dbReference>
<accession>A0AA39UDQ9</accession>
<evidence type="ECO:0000256" key="1">
    <source>
        <dbReference type="SAM" id="Phobius"/>
    </source>
</evidence>
<reference evidence="3" key="1">
    <citation type="submission" date="2023-06" db="EMBL/GenBank/DDBJ databases">
        <authorList>
            <consortium name="Lawrence Berkeley National Laboratory"/>
            <person name="Ahrendt S."/>
            <person name="Sahu N."/>
            <person name="Indic B."/>
            <person name="Wong-Bajracharya J."/>
            <person name="Merenyi Z."/>
            <person name="Ke H.-M."/>
            <person name="Monk M."/>
            <person name="Kocsube S."/>
            <person name="Drula E."/>
            <person name="Lipzen A."/>
            <person name="Balint B."/>
            <person name="Henrissat B."/>
            <person name="Andreopoulos B."/>
            <person name="Martin F.M."/>
            <person name="Harder C.B."/>
            <person name="Rigling D."/>
            <person name="Ford K.L."/>
            <person name="Foster G.D."/>
            <person name="Pangilinan J."/>
            <person name="Papanicolaou A."/>
            <person name="Barry K."/>
            <person name="LaButti K."/>
            <person name="Viragh M."/>
            <person name="Koriabine M."/>
            <person name="Yan M."/>
            <person name="Riley R."/>
            <person name="Champramary S."/>
            <person name="Plett K.L."/>
            <person name="Tsai I.J."/>
            <person name="Slot J."/>
            <person name="Sipos G."/>
            <person name="Plett J."/>
            <person name="Nagy L.G."/>
            <person name="Grigoriev I.V."/>
        </authorList>
    </citation>
    <scope>NUCLEOTIDE SEQUENCE</scope>
    <source>
        <strain evidence="3">ICMP 16352</strain>
    </source>
</reference>
<dbReference type="Proteomes" id="UP001175227">
    <property type="component" value="Unassembled WGS sequence"/>
</dbReference>
<gene>
    <name evidence="3" type="ORF">IW261DRAFT_1497928</name>
</gene>
<feature type="transmembrane region" description="Helical" evidence="1">
    <location>
        <begin position="238"/>
        <end position="259"/>
    </location>
</feature>